<gene>
    <name evidence="6" type="ordered locus">Daci_5075</name>
</gene>
<dbReference type="EMBL" id="CP000884">
    <property type="protein sequence ID" value="ABX37704.1"/>
    <property type="molecule type" value="Genomic_DNA"/>
</dbReference>
<evidence type="ECO:0000256" key="2">
    <source>
        <dbReference type="ARBA" id="ARBA00023125"/>
    </source>
</evidence>
<feature type="domain" description="HTH gntR-type" evidence="5">
    <location>
        <begin position="36"/>
        <end position="104"/>
    </location>
</feature>
<accession>A9BN09</accession>
<dbReference type="GO" id="GO:0003700">
    <property type="term" value="F:DNA-binding transcription factor activity"/>
    <property type="evidence" value="ECO:0007669"/>
    <property type="project" value="InterPro"/>
</dbReference>
<dbReference type="SMART" id="SM00345">
    <property type="entry name" value="HTH_GNTR"/>
    <property type="match status" value="1"/>
</dbReference>
<dbReference type="InterPro" id="IPR011711">
    <property type="entry name" value="GntR_C"/>
</dbReference>
<evidence type="ECO:0000256" key="3">
    <source>
        <dbReference type="ARBA" id="ARBA00023163"/>
    </source>
</evidence>
<name>A9BN09_DELAS</name>
<evidence type="ECO:0000256" key="4">
    <source>
        <dbReference type="SAM" id="MobiDB-lite"/>
    </source>
</evidence>
<dbReference type="PRINTS" id="PR00035">
    <property type="entry name" value="HTHGNTR"/>
</dbReference>
<protein>
    <submittedName>
        <fullName evidence="6">GntR domain protein</fullName>
    </submittedName>
</protein>
<dbReference type="STRING" id="398578.Daci_5075"/>
<dbReference type="Pfam" id="PF00392">
    <property type="entry name" value="GntR"/>
    <property type="match status" value="1"/>
</dbReference>
<dbReference type="AlphaFoldDB" id="A9BN09"/>
<dbReference type="SMART" id="SM00895">
    <property type="entry name" value="FCD"/>
    <property type="match status" value="1"/>
</dbReference>
<dbReference type="InterPro" id="IPR036388">
    <property type="entry name" value="WH-like_DNA-bd_sf"/>
</dbReference>
<dbReference type="Gene3D" id="1.10.10.10">
    <property type="entry name" value="Winged helix-like DNA-binding domain superfamily/Winged helix DNA-binding domain"/>
    <property type="match status" value="1"/>
</dbReference>
<keyword evidence="2" id="KW-0238">DNA-binding</keyword>
<dbReference type="PANTHER" id="PTHR43537:SF51">
    <property type="entry name" value="HTH-TYPE TRANSCRIPTIONAL REGULATOR LGOR-RELATED"/>
    <property type="match status" value="1"/>
</dbReference>
<keyword evidence="3" id="KW-0804">Transcription</keyword>
<evidence type="ECO:0000256" key="1">
    <source>
        <dbReference type="ARBA" id="ARBA00023015"/>
    </source>
</evidence>
<dbReference type="InterPro" id="IPR036390">
    <property type="entry name" value="WH_DNA-bd_sf"/>
</dbReference>
<dbReference type="SUPFAM" id="SSF46785">
    <property type="entry name" value="Winged helix' DNA-binding domain"/>
    <property type="match status" value="1"/>
</dbReference>
<dbReference type="InterPro" id="IPR000524">
    <property type="entry name" value="Tscrpt_reg_HTH_GntR"/>
</dbReference>
<evidence type="ECO:0000313" key="6">
    <source>
        <dbReference type="EMBL" id="ABX37704.1"/>
    </source>
</evidence>
<proteinExistence type="predicted"/>
<dbReference type="Proteomes" id="UP000000784">
    <property type="component" value="Chromosome"/>
</dbReference>
<feature type="region of interest" description="Disordered" evidence="4">
    <location>
        <begin position="1"/>
        <end position="36"/>
    </location>
</feature>
<evidence type="ECO:0000259" key="5">
    <source>
        <dbReference type="PROSITE" id="PS50949"/>
    </source>
</evidence>
<feature type="compositionally biased region" description="Low complexity" evidence="4">
    <location>
        <begin position="26"/>
        <end position="36"/>
    </location>
</feature>
<dbReference type="InterPro" id="IPR008920">
    <property type="entry name" value="TF_FadR/GntR_C"/>
</dbReference>
<dbReference type="eggNOG" id="COG2186">
    <property type="taxonomic scope" value="Bacteria"/>
</dbReference>
<keyword evidence="7" id="KW-1185">Reference proteome</keyword>
<evidence type="ECO:0000313" key="7">
    <source>
        <dbReference type="Proteomes" id="UP000000784"/>
    </source>
</evidence>
<dbReference type="PANTHER" id="PTHR43537">
    <property type="entry name" value="TRANSCRIPTIONAL REGULATOR, GNTR FAMILY"/>
    <property type="match status" value="1"/>
</dbReference>
<reference evidence="6 7" key="1">
    <citation type="journal article" date="2004" name="Appl. Environ. Microbiol.">
        <title>Mineralization of individual congeners of linear alkylbenzenesulfonate by defined pairs of heterotrophic bacteria.</title>
        <authorList>
            <person name="Schleheck D."/>
            <person name="Knepper T.P."/>
            <person name="Fischer K."/>
            <person name="Cook A.M."/>
        </authorList>
    </citation>
    <scope>NUCLEOTIDE SEQUENCE [LARGE SCALE GENOMIC DNA]</scope>
    <source>
        <strain evidence="7">DSM 14801 / SPH-1</strain>
    </source>
</reference>
<reference evidence="7" key="2">
    <citation type="submission" date="2007-11" db="EMBL/GenBank/DDBJ databases">
        <title>Complete sequence of Delftia acidovorans DSM 14801 / SPH-1.</title>
        <authorList>
            <person name="Copeland A."/>
            <person name="Lucas S."/>
            <person name="Lapidus A."/>
            <person name="Barry K."/>
            <person name="Glavina del Rio T."/>
            <person name="Dalin E."/>
            <person name="Tice H."/>
            <person name="Pitluck S."/>
            <person name="Lowry S."/>
            <person name="Clum A."/>
            <person name="Schmutz J."/>
            <person name="Larimer F."/>
            <person name="Land M."/>
            <person name="Hauser L."/>
            <person name="Kyrpides N."/>
            <person name="Kim E."/>
            <person name="Schleheck D."/>
            <person name="Richardson P."/>
        </authorList>
    </citation>
    <scope>NUCLEOTIDE SEQUENCE [LARGE SCALE GENOMIC DNA]</scope>
    <source>
        <strain evidence="7">DSM 14801 / SPH-1</strain>
    </source>
</reference>
<dbReference type="GO" id="GO:0003677">
    <property type="term" value="F:DNA binding"/>
    <property type="evidence" value="ECO:0007669"/>
    <property type="project" value="UniProtKB-KW"/>
</dbReference>
<sequence>MRQRCAVAKISAPAAPDPETCQRMEPSTASSPSASTAVAGNAARVIREWIEGGVYPVGALLPSQRDLSEQLGISRTSLREALSTLQGLGLVVARPGKGMYVTEATDAPASGAEAWRFADSHALTDVYQLRYALEGFVARLAALVVQPEDVAALQANLQAMQQSIELADFVQATRLDFEFHLQIATISGNHAIADVLRGSGEVMQESQRLPYYKRGARHATAEEHAAIIEALSQGRPELAQQAMATHIVQAAQRAGVHFPTGL</sequence>
<organism evidence="6 7">
    <name type="scientific">Delftia acidovorans (strain DSM 14801 / SPH-1)</name>
    <dbReference type="NCBI Taxonomy" id="398578"/>
    <lineage>
        <taxon>Bacteria</taxon>
        <taxon>Pseudomonadati</taxon>
        <taxon>Pseudomonadota</taxon>
        <taxon>Betaproteobacteria</taxon>
        <taxon>Burkholderiales</taxon>
        <taxon>Comamonadaceae</taxon>
        <taxon>Delftia</taxon>
    </lineage>
</organism>
<dbReference type="HOGENOM" id="CLU_017584_9_1_4"/>
<dbReference type="CDD" id="cd07377">
    <property type="entry name" value="WHTH_GntR"/>
    <property type="match status" value="1"/>
</dbReference>
<dbReference type="SUPFAM" id="SSF48008">
    <property type="entry name" value="GntR ligand-binding domain-like"/>
    <property type="match status" value="1"/>
</dbReference>
<dbReference type="KEGG" id="dac:Daci_5075"/>
<keyword evidence="1" id="KW-0805">Transcription regulation</keyword>
<dbReference type="Gene3D" id="1.20.120.530">
    <property type="entry name" value="GntR ligand-binding domain-like"/>
    <property type="match status" value="1"/>
</dbReference>
<dbReference type="Pfam" id="PF07729">
    <property type="entry name" value="FCD"/>
    <property type="match status" value="1"/>
</dbReference>
<dbReference type="PROSITE" id="PS50949">
    <property type="entry name" value="HTH_GNTR"/>
    <property type="match status" value="1"/>
</dbReference>